<keyword evidence="1" id="KW-0443">Lipid metabolism</keyword>
<accession>A0A482T2X9</accession>
<dbReference type="RefSeq" id="WP_129786355.1">
    <property type="nucleotide sequence ID" value="NZ_RZHH01000003.1"/>
</dbReference>
<evidence type="ECO:0000313" key="3">
    <source>
        <dbReference type="EMBL" id="RYJ08452.1"/>
    </source>
</evidence>
<comment type="caution">
    <text evidence="3">The sequence shown here is derived from an EMBL/GenBank/DDBJ whole genome shotgun (WGS) entry which is preliminary data.</text>
</comment>
<reference evidence="3 4" key="1">
    <citation type="submission" date="2018-12" db="EMBL/GenBank/DDBJ databases">
        <title>Genome analysis provides insights into bioremediation potentialities of Halogeometricum borinquense strain N11.</title>
        <authorList>
            <person name="Najjari A."/>
            <person name="Youssef N."/>
            <person name="Fhoula I."/>
            <person name="Ben Dhia O."/>
            <person name="Mahjoubi M."/>
            <person name="Ouzari H.I."/>
            <person name="Cherif A."/>
        </authorList>
    </citation>
    <scope>NUCLEOTIDE SEQUENCE [LARGE SCALE GENOMIC DNA]</scope>
    <source>
        <strain evidence="3 4">N11</strain>
    </source>
</reference>
<evidence type="ECO:0000256" key="1">
    <source>
        <dbReference type="ARBA" id="ARBA00023098"/>
    </source>
</evidence>
<dbReference type="Gene3D" id="3.40.1090.10">
    <property type="entry name" value="Cytosolic phospholipase A2 catalytic domain"/>
    <property type="match status" value="2"/>
</dbReference>
<evidence type="ECO:0000313" key="4">
    <source>
        <dbReference type="Proteomes" id="UP000294028"/>
    </source>
</evidence>
<dbReference type="GO" id="GO:0006629">
    <property type="term" value="P:lipid metabolic process"/>
    <property type="evidence" value="ECO:0007669"/>
    <property type="project" value="UniProtKB-KW"/>
</dbReference>
<protein>
    <submittedName>
        <fullName evidence="3">Patatin-like phospholipase family protein</fullName>
    </submittedName>
</protein>
<dbReference type="PROSITE" id="PS51635">
    <property type="entry name" value="PNPLA"/>
    <property type="match status" value="1"/>
</dbReference>
<dbReference type="InterPro" id="IPR016035">
    <property type="entry name" value="Acyl_Trfase/lysoPLipase"/>
</dbReference>
<evidence type="ECO:0000259" key="2">
    <source>
        <dbReference type="PROSITE" id="PS51635"/>
    </source>
</evidence>
<dbReference type="SUPFAM" id="SSF52151">
    <property type="entry name" value="FabD/lysophospholipase-like"/>
    <property type="match status" value="1"/>
</dbReference>
<dbReference type="Pfam" id="PF01734">
    <property type="entry name" value="Patatin"/>
    <property type="match status" value="1"/>
</dbReference>
<name>A0A482T2X9_9EURY</name>
<organism evidence="3 4">
    <name type="scientific">Halogeometricum borinquense</name>
    <dbReference type="NCBI Taxonomy" id="60847"/>
    <lineage>
        <taxon>Archaea</taxon>
        <taxon>Methanobacteriati</taxon>
        <taxon>Methanobacteriota</taxon>
        <taxon>Stenosarchaea group</taxon>
        <taxon>Halobacteria</taxon>
        <taxon>Halobacteriales</taxon>
        <taxon>Haloferacaceae</taxon>
        <taxon>Halogeometricum</taxon>
    </lineage>
</organism>
<dbReference type="AlphaFoldDB" id="A0A482T2X9"/>
<feature type="domain" description="PNPLA" evidence="2">
    <location>
        <begin position="11"/>
        <end position="208"/>
    </location>
</feature>
<dbReference type="Proteomes" id="UP000294028">
    <property type="component" value="Unassembled WGS sequence"/>
</dbReference>
<dbReference type="InterPro" id="IPR002641">
    <property type="entry name" value="PNPLA_dom"/>
</dbReference>
<proteinExistence type="predicted"/>
<gene>
    <name evidence="3" type="ORF">ELS19_18160</name>
</gene>
<sequence length="321" mass="35862">MSENESTNVAIACQGGGSHTAFTAGVLKGLLREWNNDHELVGISGTSGGAFNALAAWYGLVTADADRSIELLDAFWSDIAADTATDKITNDWVVGMFRLESNGFPLPQLSPYQTPGSDIGKERIREILERHIDFDEIPDLCDRDAPDLVIGTVNINAGKFETFNDENVTPQAVLASAAVPNFFEAVEINDHFHWDGLFSQNPPIHDLMTGDVANKPDELWVIQINPQKRQSEPTSLDEIADRRNELSGNISLNQELRAVERVNEWIDEGHLPEHSFKKTEIHRIQLEHEYHCSTKVDRSPSFLQELIDLGEQRAAEFRSSR</sequence>
<dbReference type="EMBL" id="RZHH01000003">
    <property type="protein sequence ID" value="RYJ08452.1"/>
    <property type="molecule type" value="Genomic_DNA"/>
</dbReference>